<sequence length="90" mass="9996">MDAPTLPVSAEKNLGDPIEIRVEIVHPAPADVFPAATVEMNASRFKMGMAEEENASLRGMIKTMEAIDTVTRRQEKKARMELERQLASVQ</sequence>
<dbReference type="AlphaFoldDB" id="A0A699SL31"/>
<accession>A0A699SL31</accession>
<comment type="caution">
    <text evidence="1">The sequence shown here is derived from an EMBL/GenBank/DDBJ whole genome shotgun (WGS) entry which is preliminary data.</text>
</comment>
<organism evidence="1">
    <name type="scientific">Tanacetum cinerariifolium</name>
    <name type="common">Dalmatian daisy</name>
    <name type="synonym">Chrysanthemum cinerariifolium</name>
    <dbReference type="NCBI Taxonomy" id="118510"/>
    <lineage>
        <taxon>Eukaryota</taxon>
        <taxon>Viridiplantae</taxon>
        <taxon>Streptophyta</taxon>
        <taxon>Embryophyta</taxon>
        <taxon>Tracheophyta</taxon>
        <taxon>Spermatophyta</taxon>
        <taxon>Magnoliopsida</taxon>
        <taxon>eudicotyledons</taxon>
        <taxon>Gunneridae</taxon>
        <taxon>Pentapetalae</taxon>
        <taxon>asterids</taxon>
        <taxon>campanulids</taxon>
        <taxon>Asterales</taxon>
        <taxon>Asteraceae</taxon>
        <taxon>Asteroideae</taxon>
        <taxon>Anthemideae</taxon>
        <taxon>Anthemidinae</taxon>
        <taxon>Tanacetum</taxon>
    </lineage>
</organism>
<reference evidence="1" key="1">
    <citation type="journal article" date="2019" name="Sci. Rep.">
        <title>Draft genome of Tanacetum cinerariifolium, the natural source of mosquito coil.</title>
        <authorList>
            <person name="Yamashiro T."/>
            <person name="Shiraishi A."/>
            <person name="Satake H."/>
            <person name="Nakayama K."/>
        </authorList>
    </citation>
    <scope>NUCLEOTIDE SEQUENCE</scope>
</reference>
<proteinExistence type="predicted"/>
<protein>
    <submittedName>
        <fullName evidence="1">Uncharacterized protein</fullName>
    </submittedName>
</protein>
<name>A0A699SL31_TANCI</name>
<dbReference type="EMBL" id="BKCJ011171212">
    <property type="protein sequence ID" value="GFC98280.1"/>
    <property type="molecule type" value="Genomic_DNA"/>
</dbReference>
<feature type="non-terminal residue" evidence="1">
    <location>
        <position position="90"/>
    </location>
</feature>
<gene>
    <name evidence="1" type="ORF">Tci_870250</name>
</gene>
<evidence type="ECO:0000313" key="1">
    <source>
        <dbReference type="EMBL" id="GFC98280.1"/>
    </source>
</evidence>